<evidence type="ECO:0000256" key="2">
    <source>
        <dbReference type="ARBA" id="ARBA00022448"/>
    </source>
</evidence>
<organism evidence="13 14">
    <name type="scientific">Sinosporangium siamense</name>
    <dbReference type="NCBI Taxonomy" id="1367973"/>
    <lineage>
        <taxon>Bacteria</taxon>
        <taxon>Bacillati</taxon>
        <taxon>Actinomycetota</taxon>
        <taxon>Actinomycetes</taxon>
        <taxon>Streptosporangiales</taxon>
        <taxon>Streptosporangiaceae</taxon>
        <taxon>Sinosporangium</taxon>
    </lineage>
</organism>
<dbReference type="RefSeq" id="WP_204030338.1">
    <property type="nucleotide sequence ID" value="NZ_BOOW01000034.1"/>
</dbReference>
<gene>
    <name evidence="13" type="ORF">Ssi02_54910</name>
</gene>
<evidence type="ECO:0000256" key="6">
    <source>
        <dbReference type="ARBA" id="ARBA00022741"/>
    </source>
</evidence>
<keyword evidence="5 10" id="KW-0812">Transmembrane</keyword>
<keyword evidence="14" id="KW-1185">Reference proteome</keyword>
<evidence type="ECO:0000256" key="3">
    <source>
        <dbReference type="ARBA" id="ARBA00022475"/>
    </source>
</evidence>
<dbReference type="EMBL" id="BOOW01000034">
    <property type="protein sequence ID" value="GII95260.1"/>
    <property type="molecule type" value="Genomic_DNA"/>
</dbReference>
<sequence length="584" mass="62346">MTTLPVAGAREVRAHARRLTLRHPRELAVAVALHLAASAVALAGPRLLGDLVDEAGRGIDRVDRITLVIVALVVTQAILVRSAMYASAKLGEKVLAELREEFVDTVVSLPLAVVERAGTGDLVTRTTRDVDVLSRSVRMAVPDTLTAAMTILLTMGALVLVGPLMVLPCLVAVPVLWAATRWYLARARDGYLRQSAAYADLTDGLAETVDGARTVEALELAGRRFDRVNRDIARSYATERYTLHLRTVYLPICDTAYVLPVVTTLIFGGLLYIDGRVSLAAVTAATLYVQQLLDPVDRLLYWMDDLQIGGASLARILGVGRKAAGTGTGGAPQPACTGGEAQDIAVKSVSYSYREGHDVLHKVDLDIRRGERLAVVGPSGAGKSTLGRLIAGIHEPREGVVTLGGTPLTEVPLGALRREIALVTQDQHVFQGTLRDNLTMADPHAGDAELEAALRAVDAWEWAGELGLDTEVGPGRAELSPSQSQQLALARLILVDPHTLVLDEATSQMSPVAARRLERSLAAVMEGRTVIAIAHRLHTAHDADRVVVMAGGRVGEVGTHDELVARGGIYAGLWNSWHGGQDAD</sequence>
<evidence type="ECO:0000256" key="4">
    <source>
        <dbReference type="ARBA" id="ARBA00022519"/>
    </source>
</evidence>
<protein>
    <submittedName>
        <fullName evidence="13">Multidrug ABC transporter ATP-binding protein</fullName>
    </submittedName>
</protein>
<feature type="transmembrane region" description="Helical" evidence="10">
    <location>
        <begin position="27"/>
        <end position="45"/>
    </location>
</feature>
<keyword evidence="8 10" id="KW-1133">Transmembrane helix</keyword>
<dbReference type="SUPFAM" id="SSF52540">
    <property type="entry name" value="P-loop containing nucleoside triphosphate hydrolases"/>
    <property type="match status" value="1"/>
</dbReference>
<dbReference type="InterPro" id="IPR039421">
    <property type="entry name" value="Type_1_exporter"/>
</dbReference>
<evidence type="ECO:0000256" key="7">
    <source>
        <dbReference type="ARBA" id="ARBA00022840"/>
    </source>
</evidence>
<evidence type="ECO:0000259" key="12">
    <source>
        <dbReference type="PROSITE" id="PS50929"/>
    </source>
</evidence>
<keyword evidence="4" id="KW-0997">Cell inner membrane</keyword>
<evidence type="ECO:0000256" key="1">
    <source>
        <dbReference type="ARBA" id="ARBA00004651"/>
    </source>
</evidence>
<comment type="subcellular location">
    <subcellularLocation>
        <location evidence="1">Cell membrane</location>
        <topology evidence="1">Multi-pass membrane protein</topology>
    </subcellularLocation>
</comment>
<keyword evidence="6" id="KW-0547">Nucleotide-binding</keyword>
<dbReference type="PROSITE" id="PS50929">
    <property type="entry name" value="ABC_TM1F"/>
    <property type="match status" value="1"/>
</dbReference>
<evidence type="ECO:0000313" key="14">
    <source>
        <dbReference type="Proteomes" id="UP000606172"/>
    </source>
</evidence>
<comment type="caution">
    <text evidence="13">The sequence shown here is derived from an EMBL/GenBank/DDBJ whole genome shotgun (WGS) entry which is preliminary data.</text>
</comment>
<name>A0A919RK03_9ACTN</name>
<evidence type="ECO:0000313" key="13">
    <source>
        <dbReference type="EMBL" id="GII95260.1"/>
    </source>
</evidence>
<dbReference type="PROSITE" id="PS50893">
    <property type="entry name" value="ABC_TRANSPORTER_2"/>
    <property type="match status" value="1"/>
</dbReference>
<dbReference type="GO" id="GO:0005524">
    <property type="term" value="F:ATP binding"/>
    <property type="evidence" value="ECO:0007669"/>
    <property type="project" value="UniProtKB-KW"/>
</dbReference>
<dbReference type="InterPro" id="IPR011527">
    <property type="entry name" value="ABC1_TM_dom"/>
</dbReference>
<reference evidence="13" key="1">
    <citation type="submission" date="2021-01" db="EMBL/GenBank/DDBJ databases">
        <title>Whole genome shotgun sequence of Sinosporangium siamense NBRC 109515.</title>
        <authorList>
            <person name="Komaki H."/>
            <person name="Tamura T."/>
        </authorList>
    </citation>
    <scope>NUCLEOTIDE SEQUENCE</scope>
    <source>
        <strain evidence="13">NBRC 109515</strain>
    </source>
</reference>
<evidence type="ECO:0000259" key="11">
    <source>
        <dbReference type="PROSITE" id="PS50893"/>
    </source>
</evidence>
<keyword evidence="3" id="KW-1003">Cell membrane</keyword>
<evidence type="ECO:0000256" key="8">
    <source>
        <dbReference type="ARBA" id="ARBA00022989"/>
    </source>
</evidence>
<dbReference type="CDD" id="cd07346">
    <property type="entry name" value="ABC_6TM_exporters"/>
    <property type="match status" value="1"/>
</dbReference>
<dbReference type="InterPro" id="IPR027417">
    <property type="entry name" value="P-loop_NTPase"/>
</dbReference>
<keyword evidence="2" id="KW-0813">Transport</keyword>
<proteinExistence type="predicted"/>
<dbReference type="Proteomes" id="UP000606172">
    <property type="component" value="Unassembled WGS sequence"/>
</dbReference>
<dbReference type="AlphaFoldDB" id="A0A919RK03"/>
<dbReference type="GO" id="GO:0015421">
    <property type="term" value="F:ABC-type oligopeptide transporter activity"/>
    <property type="evidence" value="ECO:0007669"/>
    <property type="project" value="TreeGrafter"/>
</dbReference>
<evidence type="ECO:0000256" key="10">
    <source>
        <dbReference type="SAM" id="Phobius"/>
    </source>
</evidence>
<dbReference type="InterPro" id="IPR003593">
    <property type="entry name" value="AAA+_ATPase"/>
</dbReference>
<dbReference type="GO" id="GO:0016887">
    <property type="term" value="F:ATP hydrolysis activity"/>
    <property type="evidence" value="ECO:0007669"/>
    <property type="project" value="InterPro"/>
</dbReference>
<dbReference type="GO" id="GO:0005886">
    <property type="term" value="C:plasma membrane"/>
    <property type="evidence" value="ECO:0007669"/>
    <property type="project" value="UniProtKB-SubCell"/>
</dbReference>
<feature type="domain" description="ABC transmembrane type-1" evidence="12">
    <location>
        <begin position="28"/>
        <end position="307"/>
    </location>
</feature>
<dbReference type="FunFam" id="3.40.50.300:FF:001001">
    <property type="entry name" value="Multidrug ABC transporter ATP-binding protein"/>
    <property type="match status" value="1"/>
</dbReference>
<accession>A0A919RK03</accession>
<dbReference type="InterPro" id="IPR003439">
    <property type="entry name" value="ABC_transporter-like_ATP-bd"/>
</dbReference>
<evidence type="ECO:0000256" key="5">
    <source>
        <dbReference type="ARBA" id="ARBA00022692"/>
    </source>
</evidence>
<dbReference type="InterPro" id="IPR036640">
    <property type="entry name" value="ABC1_TM_sf"/>
</dbReference>
<dbReference type="Gene3D" id="1.20.1560.10">
    <property type="entry name" value="ABC transporter type 1, transmembrane domain"/>
    <property type="match status" value="1"/>
</dbReference>
<feature type="domain" description="ABC transporter" evidence="11">
    <location>
        <begin position="344"/>
        <end position="576"/>
    </location>
</feature>
<dbReference type="Gene3D" id="3.40.50.300">
    <property type="entry name" value="P-loop containing nucleotide triphosphate hydrolases"/>
    <property type="match status" value="1"/>
</dbReference>
<feature type="transmembrane region" description="Helical" evidence="10">
    <location>
        <begin position="65"/>
        <end position="84"/>
    </location>
</feature>
<dbReference type="SUPFAM" id="SSF90123">
    <property type="entry name" value="ABC transporter transmembrane region"/>
    <property type="match status" value="1"/>
</dbReference>
<dbReference type="Pfam" id="PF00005">
    <property type="entry name" value="ABC_tran"/>
    <property type="match status" value="1"/>
</dbReference>
<keyword evidence="9 10" id="KW-0472">Membrane</keyword>
<dbReference type="SMART" id="SM00382">
    <property type="entry name" value="AAA"/>
    <property type="match status" value="1"/>
</dbReference>
<dbReference type="PANTHER" id="PTHR43394:SF1">
    <property type="entry name" value="ATP-BINDING CASSETTE SUB-FAMILY B MEMBER 10, MITOCHONDRIAL"/>
    <property type="match status" value="1"/>
</dbReference>
<dbReference type="Pfam" id="PF00664">
    <property type="entry name" value="ABC_membrane"/>
    <property type="match status" value="1"/>
</dbReference>
<feature type="transmembrane region" description="Helical" evidence="10">
    <location>
        <begin position="165"/>
        <end position="184"/>
    </location>
</feature>
<evidence type="ECO:0000256" key="9">
    <source>
        <dbReference type="ARBA" id="ARBA00023136"/>
    </source>
</evidence>
<keyword evidence="7 13" id="KW-0067">ATP-binding</keyword>
<dbReference type="PANTHER" id="PTHR43394">
    <property type="entry name" value="ATP-DEPENDENT PERMEASE MDL1, MITOCHONDRIAL"/>
    <property type="match status" value="1"/>
</dbReference>